<dbReference type="PANTHER" id="PTHR30349:SF64">
    <property type="entry name" value="PROPHAGE INTEGRASE INTD-RELATED"/>
    <property type="match status" value="1"/>
</dbReference>
<dbReference type="InterPro" id="IPR011010">
    <property type="entry name" value="DNA_brk_join_enz"/>
</dbReference>
<dbReference type="InterPro" id="IPR044068">
    <property type="entry name" value="CB"/>
</dbReference>
<dbReference type="PROSITE" id="PS51898">
    <property type="entry name" value="TYR_RECOMBINASE"/>
    <property type="match status" value="1"/>
</dbReference>
<dbReference type="InterPro" id="IPR013762">
    <property type="entry name" value="Integrase-like_cat_sf"/>
</dbReference>
<reference evidence="8" key="1">
    <citation type="submission" date="2020-01" db="EMBL/GenBank/DDBJ databases">
        <title>Insect and environment-associated Actinomycetes.</title>
        <authorList>
            <person name="Currrie C."/>
            <person name="Chevrette M."/>
            <person name="Carlson C."/>
            <person name="Stubbendieck R."/>
            <person name="Wendt-Pienkowski E."/>
        </authorList>
    </citation>
    <scope>NUCLEOTIDE SEQUENCE</scope>
    <source>
        <strain evidence="8">SID505</strain>
    </source>
</reference>
<dbReference type="RefSeq" id="WP_164260413.1">
    <property type="nucleotide sequence ID" value="NZ_JAAGMK010000946.1"/>
</dbReference>
<dbReference type="Pfam" id="PF14659">
    <property type="entry name" value="Phage_int_SAM_3"/>
    <property type="match status" value="1"/>
</dbReference>
<dbReference type="PANTHER" id="PTHR30349">
    <property type="entry name" value="PHAGE INTEGRASE-RELATED"/>
    <property type="match status" value="1"/>
</dbReference>
<evidence type="ECO:0000259" key="6">
    <source>
        <dbReference type="PROSITE" id="PS51898"/>
    </source>
</evidence>
<dbReference type="SUPFAM" id="SSF56349">
    <property type="entry name" value="DNA breaking-rejoining enzymes"/>
    <property type="match status" value="1"/>
</dbReference>
<dbReference type="InterPro" id="IPR050090">
    <property type="entry name" value="Tyrosine_recombinase_XerCD"/>
</dbReference>
<feature type="domain" description="Core-binding (CB)" evidence="7">
    <location>
        <begin position="15"/>
        <end position="103"/>
    </location>
</feature>
<dbReference type="InterPro" id="IPR010998">
    <property type="entry name" value="Integrase_recombinase_N"/>
</dbReference>
<dbReference type="Gene3D" id="1.10.150.130">
    <property type="match status" value="1"/>
</dbReference>
<evidence type="ECO:0000256" key="3">
    <source>
        <dbReference type="ARBA" id="ARBA00023125"/>
    </source>
</evidence>
<dbReference type="Gene3D" id="1.10.443.10">
    <property type="entry name" value="Intergrase catalytic core"/>
    <property type="match status" value="1"/>
</dbReference>
<evidence type="ECO:0000256" key="5">
    <source>
        <dbReference type="PROSITE-ProRule" id="PRU01248"/>
    </source>
</evidence>
<feature type="domain" description="Tyr recombinase" evidence="6">
    <location>
        <begin position="129"/>
        <end position="351"/>
    </location>
</feature>
<dbReference type="InterPro" id="IPR002104">
    <property type="entry name" value="Integrase_catalytic"/>
</dbReference>
<keyword evidence="2" id="KW-0229">DNA integration</keyword>
<dbReference type="InterPro" id="IPR004107">
    <property type="entry name" value="Integrase_SAM-like_N"/>
</dbReference>
<dbReference type="GO" id="GO:0015074">
    <property type="term" value="P:DNA integration"/>
    <property type="evidence" value="ECO:0007669"/>
    <property type="project" value="UniProtKB-KW"/>
</dbReference>
<name>A0A6G3T1X3_STRAQ</name>
<sequence length="363" mass="40760">MADQESGGVISRSDMKFGDWIDKWFAGLRVEDTTKGGYEPKIRLHIKPHLGAKKLRDVTDDDLDALYQKLETAPCPSNRGKPLGAKSVRHIHNILSGALDAAVAKKLIRFNPAATANPPTLRQIKAQQRKYVVLDDAETSRFLGGIWTPCGKRGCGPMHFCTRDAPLWTTYTATGVRRSEALGMMWDLIHWDECAIELEWVVVEVGNKSVLRRLTKDGDDNAIIYVDQALMSVLKIQQERQELWKEKVGEDWDDHGLVFARDGYMLRKDGITPGGAQDAGQVSARWRTTRARLELPERFRIHDWRHSKVTNDLDAGENPVEVSANVRHHSPGYTMSQYGKRRVEGARKLASGTAQRIGLGRIG</sequence>
<dbReference type="AlphaFoldDB" id="A0A6G3T1X3"/>
<evidence type="ECO:0000256" key="4">
    <source>
        <dbReference type="ARBA" id="ARBA00023172"/>
    </source>
</evidence>
<dbReference type="GO" id="GO:0006310">
    <property type="term" value="P:DNA recombination"/>
    <property type="evidence" value="ECO:0007669"/>
    <property type="project" value="UniProtKB-KW"/>
</dbReference>
<keyword evidence="4" id="KW-0233">DNA recombination</keyword>
<evidence type="ECO:0000256" key="1">
    <source>
        <dbReference type="ARBA" id="ARBA00008857"/>
    </source>
</evidence>
<evidence type="ECO:0000313" key="8">
    <source>
        <dbReference type="EMBL" id="NEB88905.1"/>
    </source>
</evidence>
<comment type="caution">
    <text evidence="8">The sequence shown here is derived from an EMBL/GenBank/DDBJ whole genome shotgun (WGS) entry which is preliminary data.</text>
</comment>
<proteinExistence type="inferred from homology"/>
<dbReference type="EMBL" id="JAAGMK010000946">
    <property type="protein sequence ID" value="NEB88905.1"/>
    <property type="molecule type" value="Genomic_DNA"/>
</dbReference>
<accession>A0A6G3T1X3</accession>
<dbReference type="PROSITE" id="PS51900">
    <property type="entry name" value="CB"/>
    <property type="match status" value="1"/>
</dbReference>
<organism evidence="8">
    <name type="scientific">Streptomyces anulatus</name>
    <name type="common">Streptomyces chrysomallus</name>
    <dbReference type="NCBI Taxonomy" id="1892"/>
    <lineage>
        <taxon>Bacteria</taxon>
        <taxon>Bacillati</taxon>
        <taxon>Actinomycetota</taxon>
        <taxon>Actinomycetes</taxon>
        <taxon>Kitasatosporales</taxon>
        <taxon>Streptomycetaceae</taxon>
        <taxon>Streptomyces</taxon>
    </lineage>
</organism>
<keyword evidence="3 5" id="KW-0238">DNA-binding</keyword>
<dbReference type="GO" id="GO:0003677">
    <property type="term" value="F:DNA binding"/>
    <property type="evidence" value="ECO:0007669"/>
    <property type="project" value="UniProtKB-UniRule"/>
</dbReference>
<comment type="similarity">
    <text evidence="1">Belongs to the 'phage' integrase family.</text>
</comment>
<evidence type="ECO:0000259" key="7">
    <source>
        <dbReference type="PROSITE" id="PS51900"/>
    </source>
</evidence>
<protein>
    <submittedName>
        <fullName evidence="8">Tyrosine-type recombinase/integrase</fullName>
    </submittedName>
</protein>
<evidence type="ECO:0000256" key="2">
    <source>
        <dbReference type="ARBA" id="ARBA00022908"/>
    </source>
</evidence>
<gene>
    <name evidence="8" type="ORF">G3I43_32785</name>
</gene>